<feature type="signal peptide" evidence="1">
    <location>
        <begin position="1"/>
        <end position="19"/>
    </location>
</feature>
<reference evidence="2 3" key="1">
    <citation type="submission" date="2024-06" db="EMBL/GenBank/DDBJ databases">
        <authorList>
            <person name="Kim D.-U."/>
        </authorList>
    </citation>
    <scope>NUCLEOTIDE SEQUENCE [LARGE SCALE GENOMIC DNA]</scope>
    <source>
        <strain evidence="2 3">KACC15460</strain>
    </source>
</reference>
<evidence type="ECO:0000256" key="1">
    <source>
        <dbReference type="SAM" id="SignalP"/>
    </source>
</evidence>
<evidence type="ECO:0000313" key="2">
    <source>
        <dbReference type="EMBL" id="MET2832271.1"/>
    </source>
</evidence>
<protein>
    <recommendedName>
        <fullName evidence="4">Secreted protein</fullName>
    </recommendedName>
</protein>
<dbReference type="Proteomes" id="UP001548832">
    <property type="component" value="Unassembled WGS sequence"/>
</dbReference>
<keyword evidence="3" id="KW-1185">Reference proteome</keyword>
<dbReference type="RefSeq" id="WP_354464494.1">
    <property type="nucleotide sequence ID" value="NZ_JBEWSZ010000008.1"/>
</dbReference>
<keyword evidence="1" id="KW-0732">Signal</keyword>
<organism evidence="2 3">
    <name type="scientific">Mesorhizobium shangrilense</name>
    <dbReference type="NCBI Taxonomy" id="460060"/>
    <lineage>
        <taxon>Bacteria</taxon>
        <taxon>Pseudomonadati</taxon>
        <taxon>Pseudomonadota</taxon>
        <taxon>Alphaproteobacteria</taxon>
        <taxon>Hyphomicrobiales</taxon>
        <taxon>Phyllobacteriaceae</taxon>
        <taxon>Mesorhizobium</taxon>
    </lineage>
</organism>
<dbReference type="EMBL" id="JBEWSZ010000008">
    <property type="protein sequence ID" value="MET2832271.1"/>
    <property type="molecule type" value="Genomic_DNA"/>
</dbReference>
<comment type="caution">
    <text evidence="2">The sequence shown here is derived from an EMBL/GenBank/DDBJ whole genome shotgun (WGS) entry which is preliminary data.</text>
</comment>
<sequence length="97" mass="10308">MKRALIILSLLVVPSCALAGQAPIAVSTSDRCGAGHRGCVPQLVREFMHVGYTLLPETSSATVSQYAHACASRPDWRQLCLADPATVLSRLGLTSED</sequence>
<feature type="chain" id="PRO_5045964328" description="Secreted protein" evidence="1">
    <location>
        <begin position="20"/>
        <end position="97"/>
    </location>
</feature>
<evidence type="ECO:0000313" key="3">
    <source>
        <dbReference type="Proteomes" id="UP001548832"/>
    </source>
</evidence>
<proteinExistence type="predicted"/>
<name>A0ABV2DQA9_9HYPH</name>
<accession>A0ABV2DQA9</accession>
<evidence type="ECO:0008006" key="4">
    <source>
        <dbReference type="Google" id="ProtNLM"/>
    </source>
</evidence>
<gene>
    <name evidence="2" type="ORF">ABVQ20_35550</name>
</gene>